<evidence type="ECO:0000256" key="1">
    <source>
        <dbReference type="ARBA" id="ARBA00022679"/>
    </source>
</evidence>
<dbReference type="SUPFAM" id="SSF47336">
    <property type="entry name" value="ACP-like"/>
    <property type="match status" value="1"/>
</dbReference>
<feature type="region of interest" description="Disordered" evidence="3">
    <location>
        <begin position="90"/>
        <end position="109"/>
    </location>
</feature>
<dbReference type="SUPFAM" id="SSF53901">
    <property type="entry name" value="Thiolase-like"/>
    <property type="match status" value="1"/>
</dbReference>
<dbReference type="PANTHER" id="PTHR43775">
    <property type="entry name" value="FATTY ACID SYNTHASE"/>
    <property type="match status" value="1"/>
</dbReference>
<feature type="compositionally biased region" description="Basic and acidic residues" evidence="3">
    <location>
        <begin position="94"/>
        <end position="108"/>
    </location>
</feature>
<evidence type="ECO:0000256" key="2">
    <source>
        <dbReference type="ARBA" id="ARBA00023268"/>
    </source>
</evidence>
<reference evidence="5 6" key="1">
    <citation type="submission" date="2015-07" db="EMBL/GenBank/DDBJ databases">
        <authorList>
            <person name="Ju K.-S."/>
            <person name="Doroghazi J.R."/>
            <person name="Metcalf W.W."/>
        </authorList>
    </citation>
    <scope>NUCLEOTIDE SEQUENCE [LARGE SCALE GENOMIC DNA]</scope>
    <source>
        <strain evidence="5 6">NRRL B-3589</strain>
    </source>
</reference>
<dbReference type="Pfam" id="PF00109">
    <property type="entry name" value="ketoacyl-synt"/>
    <property type="match status" value="1"/>
</dbReference>
<proteinExistence type="predicted"/>
<dbReference type="InterPro" id="IPR050091">
    <property type="entry name" value="PKS_NRPS_Biosynth_Enz"/>
</dbReference>
<protein>
    <recommendedName>
        <fullName evidence="4">Beta-ketoacyl synthase-like N-terminal domain-containing protein</fullName>
    </recommendedName>
</protein>
<keyword evidence="1" id="KW-0808">Transferase</keyword>
<dbReference type="EMBL" id="LGUT01004010">
    <property type="protein sequence ID" value="KOG66300.1"/>
    <property type="molecule type" value="Genomic_DNA"/>
</dbReference>
<dbReference type="Gene3D" id="1.10.1200.10">
    <property type="entry name" value="ACP-like"/>
    <property type="match status" value="1"/>
</dbReference>
<dbReference type="Gene3D" id="3.40.47.10">
    <property type="match status" value="1"/>
</dbReference>
<feature type="compositionally biased region" description="Acidic residues" evidence="3">
    <location>
        <begin position="33"/>
        <end position="44"/>
    </location>
</feature>
<feature type="non-terminal residue" evidence="5">
    <location>
        <position position="1"/>
    </location>
</feature>
<name>A0ABR5ITU7_9ACTN</name>
<feature type="region of interest" description="Disordered" evidence="3">
    <location>
        <begin position="25"/>
        <end position="53"/>
    </location>
</feature>
<dbReference type="InterPro" id="IPR036736">
    <property type="entry name" value="ACP-like_sf"/>
</dbReference>
<evidence type="ECO:0000313" key="6">
    <source>
        <dbReference type="Proteomes" id="UP000037020"/>
    </source>
</evidence>
<sequence length="135" mass="14293">LPIPATAVFDHPTPGALADALGAELTGDRTEAETEAEAEDDDETGGIKDAAADDDPVVIVGMGCRYPGGAGTPDDLWRLVADGTDAVTPFPTDRGWDTAAHYDPEQGRPGRYYQREAGFLHEAADFDARFFGISP</sequence>
<gene>
    <name evidence="5" type="ORF">ADK38_41505</name>
</gene>
<evidence type="ECO:0000313" key="5">
    <source>
        <dbReference type="EMBL" id="KOG66300.1"/>
    </source>
</evidence>
<feature type="domain" description="Beta-ketoacyl synthase-like N-terminal" evidence="4">
    <location>
        <begin position="55"/>
        <end position="135"/>
    </location>
</feature>
<comment type="caution">
    <text evidence="5">The sequence shown here is derived from an EMBL/GenBank/DDBJ whole genome shotgun (WGS) entry which is preliminary data.</text>
</comment>
<feature type="non-terminal residue" evidence="5">
    <location>
        <position position="135"/>
    </location>
</feature>
<dbReference type="InterPro" id="IPR014030">
    <property type="entry name" value="Ketoacyl_synth_N"/>
</dbReference>
<organism evidence="5 6">
    <name type="scientific">Streptomyces varsoviensis</name>
    <dbReference type="NCBI Taxonomy" id="67373"/>
    <lineage>
        <taxon>Bacteria</taxon>
        <taxon>Bacillati</taxon>
        <taxon>Actinomycetota</taxon>
        <taxon>Actinomycetes</taxon>
        <taxon>Kitasatosporales</taxon>
        <taxon>Streptomycetaceae</taxon>
        <taxon>Streptomyces</taxon>
    </lineage>
</organism>
<dbReference type="Proteomes" id="UP000037020">
    <property type="component" value="Unassembled WGS sequence"/>
</dbReference>
<dbReference type="InterPro" id="IPR016039">
    <property type="entry name" value="Thiolase-like"/>
</dbReference>
<keyword evidence="2" id="KW-0511">Multifunctional enzyme</keyword>
<evidence type="ECO:0000256" key="3">
    <source>
        <dbReference type="SAM" id="MobiDB-lite"/>
    </source>
</evidence>
<evidence type="ECO:0000259" key="4">
    <source>
        <dbReference type="Pfam" id="PF00109"/>
    </source>
</evidence>
<accession>A0ABR5ITU7</accession>
<dbReference type="PANTHER" id="PTHR43775:SF51">
    <property type="entry name" value="INACTIVE PHENOLPHTHIOCEROL SYNTHESIS POLYKETIDE SYNTHASE TYPE I PKS1-RELATED"/>
    <property type="match status" value="1"/>
</dbReference>
<keyword evidence="6" id="KW-1185">Reference proteome</keyword>